<proteinExistence type="predicted"/>
<organism evidence="1 2">
    <name type="scientific">Datura stramonium</name>
    <name type="common">Jimsonweed</name>
    <name type="synonym">Common thornapple</name>
    <dbReference type="NCBI Taxonomy" id="4076"/>
    <lineage>
        <taxon>Eukaryota</taxon>
        <taxon>Viridiplantae</taxon>
        <taxon>Streptophyta</taxon>
        <taxon>Embryophyta</taxon>
        <taxon>Tracheophyta</taxon>
        <taxon>Spermatophyta</taxon>
        <taxon>Magnoliopsida</taxon>
        <taxon>eudicotyledons</taxon>
        <taxon>Gunneridae</taxon>
        <taxon>Pentapetalae</taxon>
        <taxon>asterids</taxon>
        <taxon>lamiids</taxon>
        <taxon>Solanales</taxon>
        <taxon>Solanaceae</taxon>
        <taxon>Solanoideae</taxon>
        <taxon>Datureae</taxon>
        <taxon>Datura</taxon>
    </lineage>
</organism>
<evidence type="ECO:0000313" key="2">
    <source>
        <dbReference type="Proteomes" id="UP000823775"/>
    </source>
</evidence>
<gene>
    <name evidence="1" type="ORF">HAX54_009244</name>
</gene>
<sequence length="57" mass="6103">MKGVPCRLPCAMVAMSRHGMGTFKAMPRQTAVLSNLLNREVAQQGHSCCLIAVLGSM</sequence>
<evidence type="ECO:0000313" key="1">
    <source>
        <dbReference type="EMBL" id="MCD7446559.1"/>
    </source>
</evidence>
<keyword evidence="2" id="KW-1185">Reference proteome</keyword>
<name>A0ABS8RLR2_DATST</name>
<dbReference type="Proteomes" id="UP000823775">
    <property type="component" value="Unassembled WGS sequence"/>
</dbReference>
<accession>A0ABS8RLR2</accession>
<comment type="caution">
    <text evidence="1">The sequence shown here is derived from an EMBL/GenBank/DDBJ whole genome shotgun (WGS) entry which is preliminary data.</text>
</comment>
<protein>
    <submittedName>
        <fullName evidence="1">Uncharacterized protein</fullName>
    </submittedName>
</protein>
<feature type="non-terminal residue" evidence="1">
    <location>
        <position position="57"/>
    </location>
</feature>
<dbReference type="EMBL" id="JACEIK010000015">
    <property type="protein sequence ID" value="MCD7446559.1"/>
    <property type="molecule type" value="Genomic_DNA"/>
</dbReference>
<reference evidence="1 2" key="1">
    <citation type="journal article" date="2021" name="BMC Genomics">
        <title>Datura genome reveals duplications of psychoactive alkaloid biosynthetic genes and high mutation rate following tissue culture.</title>
        <authorList>
            <person name="Rajewski A."/>
            <person name="Carter-House D."/>
            <person name="Stajich J."/>
            <person name="Litt A."/>
        </authorList>
    </citation>
    <scope>NUCLEOTIDE SEQUENCE [LARGE SCALE GENOMIC DNA]</scope>
    <source>
        <strain evidence="1">AR-01</strain>
    </source>
</reference>